<dbReference type="EMBL" id="CP000828">
    <property type="protein sequence ID" value="ABW31069.1"/>
    <property type="molecule type" value="Genomic_DNA"/>
</dbReference>
<dbReference type="AlphaFoldDB" id="B0C4T1"/>
<sequence length="48" mass="5058">MSIAKNFRDLDFVGAVQLLNQAIPINAPLRLSVITPAGGPTPRANVIS</sequence>
<accession>B0C4T1</accession>
<protein>
    <submittedName>
        <fullName evidence="1">Uncharacterized protein</fullName>
    </submittedName>
</protein>
<keyword evidence="2" id="KW-1185">Reference proteome</keyword>
<dbReference type="KEGG" id="amr:AM1_6137"/>
<evidence type="ECO:0000313" key="2">
    <source>
        <dbReference type="Proteomes" id="UP000000268"/>
    </source>
</evidence>
<name>B0C4T1_ACAM1</name>
<evidence type="ECO:0000313" key="1">
    <source>
        <dbReference type="EMBL" id="ABW31069.1"/>
    </source>
</evidence>
<reference evidence="1 2" key="1">
    <citation type="journal article" date="2008" name="Proc. Natl. Acad. Sci. U.S.A.">
        <title>Niche adaptation and genome expansion in the chlorophyll d-producing cyanobacterium Acaryochloris marina.</title>
        <authorList>
            <person name="Swingley W.D."/>
            <person name="Chen M."/>
            <person name="Cheung P.C."/>
            <person name="Conrad A.L."/>
            <person name="Dejesa L.C."/>
            <person name="Hao J."/>
            <person name="Honchak B.M."/>
            <person name="Karbach L.E."/>
            <person name="Kurdoglu A."/>
            <person name="Lahiri S."/>
            <person name="Mastrian S.D."/>
            <person name="Miyashita H."/>
            <person name="Page L."/>
            <person name="Ramakrishna P."/>
            <person name="Satoh S."/>
            <person name="Sattley W.M."/>
            <person name="Shimada Y."/>
            <person name="Taylor H.L."/>
            <person name="Tomo T."/>
            <person name="Tsuchiya T."/>
            <person name="Wang Z.T."/>
            <person name="Raymond J."/>
            <person name="Mimuro M."/>
            <person name="Blankenship R.E."/>
            <person name="Touchman J.W."/>
        </authorList>
    </citation>
    <scope>NUCLEOTIDE SEQUENCE [LARGE SCALE GENOMIC DNA]</scope>
    <source>
        <strain evidence="2">MBIC 11017</strain>
    </source>
</reference>
<proteinExistence type="predicted"/>
<organism evidence="1 2">
    <name type="scientific">Acaryochloris marina (strain MBIC 11017)</name>
    <dbReference type="NCBI Taxonomy" id="329726"/>
    <lineage>
        <taxon>Bacteria</taxon>
        <taxon>Bacillati</taxon>
        <taxon>Cyanobacteriota</taxon>
        <taxon>Cyanophyceae</taxon>
        <taxon>Acaryochloridales</taxon>
        <taxon>Acaryochloridaceae</taxon>
        <taxon>Acaryochloris</taxon>
    </lineage>
</organism>
<gene>
    <name evidence="1" type="ordered locus">AM1_6137</name>
</gene>
<dbReference type="HOGENOM" id="CLU_3148206_0_0_3"/>
<dbReference type="Proteomes" id="UP000000268">
    <property type="component" value="Chromosome"/>
</dbReference>